<dbReference type="AlphaFoldDB" id="A0AA38C407"/>
<reference evidence="2 3" key="1">
    <citation type="journal article" date="2021" name="Nat. Plants">
        <title>The Taxus genome provides insights into paclitaxel biosynthesis.</title>
        <authorList>
            <person name="Xiong X."/>
            <person name="Gou J."/>
            <person name="Liao Q."/>
            <person name="Li Y."/>
            <person name="Zhou Q."/>
            <person name="Bi G."/>
            <person name="Li C."/>
            <person name="Du R."/>
            <person name="Wang X."/>
            <person name="Sun T."/>
            <person name="Guo L."/>
            <person name="Liang H."/>
            <person name="Lu P."/>
            <person name="Wu Y."/>
            <person name="Zhang Z."/>
            <person name="Ro D.K."/>
            <person name="Shang Y."/>
            <person name="Huang S."/>
            <person name="Yan J."/>
        </authorList>
    </citation>
    <scope>NUCLEOTIDE SEQUENCE [LARGE SCALE GENOMIC DNA]</scope>
    <source>
        <strain evidence="2">Ta-2019</strain>
    </source>
</reference>
<name>A0AA38C407_TAXCH</name>
<organism evidence="2 3">
    <name type="scientific">Taxus chinensis</name>
    <name type="common">Chinese yew</name>
    <name type="synonym">Taxus wallichiana var. chinensis</name>
    <dbReference type="NCBI Taxonomy" id="29808"/>
    <lineage>
        <taxon>Eukaryota</taxon>
        <taxon>Viridiplantae</taxon>
        <taxon>Streptophyta</taxon>
        <taxon>Embryophyta</taxon>
        <taxon>Tracheophyta</taxon>
        <taxon>Spermatophyta</taxon>
        <taxon>Pinopsida</taxon>
        <taxon>Pinidae</taxon>
        <taxon>Conifers II</taxon>
        <taxon>Cupressales</taxon>
        <taxon>Taxaceae</taxon>
        <taxon>Taxus</taxon>
    </lineage>
</organism>
<evidence type="ECO:0000256" key="1">
    <source>
        <dbReference type="SAM" id="MobiDB-lite"/>
    </source>
</evidence>
<keyword evidence="3" id="KW-1185">Reference proteome</keyword>
<accession>A0AA38C407</accession>
<protein>
    <submittedName>
        <fullName evidence="2">Uncharacterized protein</fullName>
    </submittedName>
</protein>
<feature type="non-terminal residue" evidence="2">
    <location>
        <position position="1"/>
    </location>
</feature>
<gene>
    <name evidence="2" type="ORF">KI387_040386</name>
</gene>
<comment type="caution">
    <text evidence="2">The sequence shown here is derived from an EMBL/GenBank/DDBJ whole genome shotgun (WGS) entry which is preliminary data.</text>
</comment>
<evidence type="ECO:0000313" key="3">
    <source>
        <dbReference type="Proteomes" id="UP000824469"/>
    </source>
</evidence>
<evidence type="ECO:0000313" key="2">
    <source>
        <dbReference type="EMBL" id="KAH9294411.1"/>
    </source>
</evidence>
<proteinExistence type="predicted"/>
<sequence length="53" mass="5646">SKAALGYSMVQAKGVSDQVFKITPSTSRSGKRGGGLAQQMHINKPTSKPKTRK</sequence>
<dbReference type="Proteomes" id="UP000824469">
    <property type="component" value="Unassembled WGS sequence"/>
</dbReference>
<dbReference type="EMBL" id="JAHRHJ020000141">
    <property type="protein sequence ID" value="KAH9294411.1"/>
    <property type="molecule type" value="Genomic_DNA"/>
</dbReference>
<feature type="region of interest" description="Disordered" evidence="1">
    <location>
        <begin position="23"/>
        <end position="53"/>
    </location>
</feature>